<dbReference type="Proteomes" id="UP001600888">
    <property type="component" value="Unassembled WGS sequence"/>
</dbReference>
<reference evidence="2 3" key="1">
    <citation type="submission" date="2024-03" db="EMBL/GenBank/DDBJ databases">
        <title>A high-quality draft genome sequence of Diaporthe vaccinii, a causative agent of upright dieback and viscid rot disease in cranberry plants.</title>
        <authorList>
            <person name="Sarrasin M."/>
            <person name="Lang B.F."/>
            <person name="Burger G."/>
        </authorList>
    </citation>
    <scope>NUCLEOTIDE SEQUENCE [LARGE SCALE GENOMIC DNA]</scope>
    <source>
        <strain evidence="2 3">IS7</strain>
    </source>
</reference>
<name>A0ABR4F1M9_9PEZI</name>
<organism evidence="2 3">
    <name type="scientific">Diaporthe vaccinii</name>
    <dbReference type="NCBI Taxonomy" id="105482"/>
    <lineage>
        <taxon>Eukaryota</taxon>
        <taxon>Fungi</taxon>
        <taxon>Dikarya</taxon>
        <taxon>Ascomycota</taxon>
        <taxon>Pezizomycotina</taxon>
        <taxon>Sordariomycetes</taxon>
        <taxon>Sordariomycetidae</taxon>
        <taxon>Diaporthales</taxon>
        <taxon>Diaporthaceae</taxon>
        <taxon>Diaporthe</taxon>
        <taxon>Diaporthe eres species complex</taxon>
    </lineage>
</organism>
<evidence type="ECO:0000313" key="3">
    <source>
        <dbReference type="Proteomes" id="UP001600888"/>
    </source>
</evidence>
<evidence type="ECO:0008006" key="4">
    <source>
        <dbReference type="Google" id="ProtNLM"/>
    </source>
</evidence>
<proteinExistence type="predicted"/>
<keyword evidence="3" id="KW-1185">Reference proteome</keyword>
<gene>
    <name evidence="2" type="ORF">FJTKL_03817</name>
</gene>
<evidence type="ECO:0000256" key="1">
    <source>
        <dbReference type="SAM" id="SignalP"/>
    </source>
</evidence>
<comment type="caution">
    <text evidence="2">The sequence shown here is derived from an EMBL/GenBank/DDBJ whole genome shotgun (WGS) entry which is preliminary data.</text>
</comment>
<protein>
    <recommendedName>
        <fullName evidence="4">Ecp2 effector protein domain-containing protein</fullName>
    </recommendedName>
</protein>
<feature type="signal peptide" evidence="1">
    <location>
        <begin position="1"/>
        <end position="21"/>
    </location>
</feature>
<keyword evidence="1" id="KW-0732">Signal</keyword>
<sequence length="197" mass="20908">MVFLGYLLPALTSVFATVVSASNIQATLRNGPSARSSPPAYVANKISWDPGDDGDHPFCKWEGAGQVGIDDPDCELKVSDCSFLSLGFQTGFLHPKGTWFQVNRQFTQSVSNLTQIASYGTCSISVALLNGPSASVSILDITTKFSKNTTDLRPSYGKMQCPVLPDFGDKTPNSVAWVIGCPKAGVPVANLPGMVNS</sequence>
<dbReference type="EMBL" id="JBAWTH010000016">
    <property type="protein sequence ID" value="KAL2288431.1"/>
    <property type="molecule type" value="Genomic_DNA"/>
</dbReference>
<accession>A0ABR4F1M9</accession>
<feature type="chain" id="PRO_5046499646" description="Ecp2 effector protein domain-containing protein" evidence="1">
    <location>
        <begin position="22"/>
        <end position="197"/>
    </location>
</feature>
<evidence type="ECO:0000313" key="2">
    <source>
        <dbReference type="EMBL" id="KAL2288431.1"/>
    </source>
</evidence>